<gene>
    <name evidence="1" type="ORF">O6H91_08G014900</name>
</gene>
<organism evidence="1 2">
    <name type="scientific">Diphasiastrum complanatum</name>
    <name type="common">Issler's clubmoss</name>
    <name type="synonym">Lycopodium complanatum</name>
    <dbReference type="NCBI Taxonomy" id="34168"/>
    <lineage>
        <taxon>Eukaryota</taxon>
        <taxon>Viridiplantae</taxon>
        <taxon>Streptophyta</taxon>
        <taxon>Embryophyta</taxon>
        <taxon>Tracheophyta</taxon>
        <taxon>Lycopodiopsida</taxon>
        <taxon>Lycopodiales</taxon>
        <taxon>Lycopodiaceae</taxon>
        <taxon>Lycopodioideae</taxon>
        <taxon>Diphasiastrum</taxon>
    </lineage>
</organism>
<keyword evidence="2" id="KW-1185">Reference proteome</keyword>
<sequence>MDLLHTALNLFLPPAGIFFLVTISPTLAFIKACQWLLSYVFCENIYRKVVIITGASSGIGEHLAYQYGERGARLVLVARRDDLLRRVADRARKRGAKDVLVIPADVARKEECKRVIDETIDRFGRLDHLVNNAGVTHSFFFEEATDTSAFTPLIDITFWGDVYPTYYALPHLRRTRGKILVTASVASWLPYPRMSMYNSAKAAIFNLYETLRVELGSDVGVTIAMPGWIESEMTKGKFVSPEGDAALKPEQRDVDVGPFPVAYAEECAQAIVTGALRGKHYVIYPFWYSTLLLYRVFAPELLEWSYRLLFVSKAPGTDEPPSKIILKTTGAQPHLYPSSIQKAE</sequence>
<evidence type="ECO:0000313" key="2">
    <source>
        <dbReference type="Proteomes" id="UP001162992"/>
    </source>
</evidence>
<accession>A0ACC2CV52</accession>
<dbReference type="Proteomes" id="UP001162992">
    <property type="component" value="Chromosome 8"/>
</dbReference>
<name>A0ACC2CV52_DIPCM</name>
<evidence type="ECO:0000313" key="1">
    <source>
        <dbReference type="EMBL" id="KAJ7545884.1"/>
    </source>
</evidence>
<dbReference type="EMBL" id="CM055099">
    <property type="protein sequence ID" value="KAJ7545884.1"/>
    <property type="molecule type" value="Genomic_DNA"/>
</dbReference>
<comment type="caution">
    <text evidence="1">The sequence shown here is derived from an EMBL/GenBank/DDBJ whole genome shotgun (WGS) entry which is preliminary data.</text>
</comment>
<reference evidence="2" key="1">
    <citation type="journal article" date="2024" name="Proc. Natl. Acad. Sci. U.S.A.">
        <title>Extraordinary preservation of gene collinearity over three hundred million years revealed in homosporous lycophytes.</title>
        <authorList>
            <person name="Li C."/>
            <person name="Wickell D."/>
            <person name="Kuo L.Y."/>
            <person name="Chen X."/>
            <person name="Nie B."/>
            <person name="Liao X."/>
            <person name="Peng D."/>
            <person name="Ji J."/>
            <person name="Jenkins J."/>
            <person name="Williams M."/>
            <person name="Shu S."/>
            <person name="Plott C."/>
            <person name="Barry K."/>
            <person name="Rajasekar S."/>
            <person name="Grimwood J."/>
            <person name="Han X."/>
            <person name="Sun S."/>
            <person name="Hou Z."/>
            <person name="He W."/>
            <person name="Dai G."/>
            <person name="Sun C."/>
            <person name="Schmutz J."/>
            <person name="Leebens-Mack J.H."/>
            <person name="Li F.W."/>
            <person name="Wang L."/>
        </authorList>
    </citation>
    <scope>NUCLEOTIDE SEQUENCE [LARGE SCALE GENOMIC DNA]</scope>
    <source>
        <strain evidence="2">cv. PW_Plant_1</strain>
    </source>
</reference>
<protein>
    <submittedName>
        <fullName evidence="1">Uncharacterized protein</fullName>
    </submittedName>
</protein>
<proteinExistence type="predicted"/>